<dbReference type="CDD" id="cd14845">
    <property type="entry name" value="L-Ala-D-Glu_peptidase_like"/>
    <property type="match status" value="1"/>
</dbReference>
<dbReference type="AlphaFoldDB" id="A0A941AMC2"/>
<dbReference type="SUPFAM" id="SSF47090">
    <property type="entry name" value="PGBD-like"/>
    <property type="match status" value="1"/>
</dbReference>
<evidence type="ECO:0000259" key="1">
    <source>
        <dbReference type="Pfam" id="PF01471"/>
    </source>
</evidence>
<keyword evidence="4" id="KW-1185">Reference proteome</keyword>
<reference evidence="3" key="1">
    <citation type="submission" date="2021-03" db="EMBL/GenBank/DDBJ databases">
        <title>Bacillus suaedae sp. nov., isolated from Suaeda aralocaspica.</title>
        <authorList>
            <person name="Lei R.F.R."/>
        </authorList>
    </citation>
    <scope>NUCLEOTIDE SEQUENCE</scope>
    <source>
        <strain evidence="3">YZJH907-2</strain>
    </source>
</reference>
<dbReference type="Gene3D" id="1.10.101.10">
    <property type="entry name" value="PGBD-like superfamily/PGBD"/>
    <property type="match status" value="1"/>
</dbReference>
<comment type="caution">
    <text evidence="3">The sequence shown here is derived from an EMBL/GenBank/DDBJ whole genome shotgun (WGS) entry which is preliminary data.</text>
</comment>
<dbReference type="InterPro" id="IPR002477">
    <property type="entry name" value="Peptidoglycan-bd-like"/>
</dbReference>
<organism evidence="3 4">
    <name type="scientific">Halalkalibacter suaedae</name>
    <dbReference type="NCBI Taxonomy" id="2822140"/>
    <lineage>
        <taxon>Bacteria</taxon>
        <taxon>Bacillati</taxon>
        <taxon>Bacillota</taxon>
        <taxon>Bacilli</taxon>
        <taxon>Bacillales</taxon>
        <taxon>Bacillaceae</taxon>
        <taxon>Halalkalibacter</taxon>
    </lineage>
</organism>
<dbReference type="GO" id="GO:0008233">
    <property type="term" value="F:peptidase activity"/>
    <property type="evidence" value="ECO:0007669"/>
    <property type="project" value="InterPro"/>
</dbReference>
<evidence type="ECO:0000313" key="3">
    <source>
        <dbReference type="EMBL" id="MBP3950350.1"/>
    </source>
</evidence>
<dbReference type="InterPro" id="IPR009045">
    <property type="entry name" value="Zn_M74/Hedgehog-like"/>
</dbReference>
<gene>
    <name evidence="3" type="ORF">J7W16_04335</name>
</gene>
<dbReference type="Gene3D" id="3.30.1380.10">
    <property type="match status" value="1"/>
</dbReference>
<dbReference type="InterPro" id="IPR036365">
    <property type="entry name" value="PGBD-like_sf"/>
</dbReference>
<evidence type="ECO:0000313" key="4">
    <source>
        <dbReference type="Proteomes" id="UP000678228"/>
    </source>
</evidence>
<dbReference type="EMBL" id="JAGKSQ010000002">
    <property type="protein sequence ID" value="MBP3950350.1"/>
    <property type="molecule type" value="Genomic_DNA"/>
</dbReference>
<sequence length="324" mass="35441">MNLNTLIERSQRHLANVHSYIAERGLEIVRRCHKEGIYVQITHGLRTIAEQNALYAKGRTVPGAVVTNARGGYSYHNFGLAIDFVVLNSDGSANWKVDKRWRRMGAIGEALGLEWGGSWTSFKDYPHFQHTFGLTTAQLRAGVKPPSSNQPLPSSTTLGRGCSLYTCKGSLVTSLQKDLITLGEKLPRFGADGDFGQETEEATKAFQARYKLAVDGIAGQQTLNKIKSLIEANKPQSTPKKEEPFMLEKAIVINSSADYPAAEMAMNKLGAPVVSRTLASKQQMAKELFVIGGSKDGLKADKFTVLSGENRFDTAQKVAKHIGL</sequence>
<dbReference type="Gene3D" id="3.40.50.12090">
    <property type="match status" value="1"/>
</dbReference>
<evidence type="ECO:0000259" key="2">
    <source>
        <dbReference type="Pfam" id="PF13539"/>
    </source>
</evidence>
<dbReference type="SUPFAM" id="SSF55166">
    <property type="entry name" value="Hedgehog/DD-peptidase"/>
    <property type="match status" value="1"/>
</dbReference>
<dbReference type="Proteomes" id="UP000678228">
    <property type="component" value="Unassembled WGS sequence"/>
</dbReference>
<dbReference type="InterPro" id="IPR039561">
    <property type="entry name" value="Peptidase_M15C"/>
</dbReference>
<protein>
    <submittedName>
        <fullName evidence="3">M15 family metallopeptidase</fullName>
    </submittedName>
</protein>
<dbReference type="InterPro" id="IPR036366">
    <property type="entry name" value="PGBDSf"/>
</dbReference>
<dbReference type="Pfam" id="PF01471">
    <property type="entry name" value="PG_binding_1"/>
    <property type="match status" value="1"/>
</dbReference>
<proteinExistence type="predicted"/>
<feature type="domain" description="Peptidase M15C" evidence="2">
    <location>
        <begin position="69"/>
        <end position="129"/>
    </location>
</feature>
<name>A0A941AMC2_9BACI</name>
<dbReference type="RefSeq" id="WP_210596001.1">
    <property type="nucleotide sequence ID" value="NZ_JAGKSQ010000002.1"/>
</dbReference>
<feature type="domain" description="Peptidoglycan binding-like" evidence="1">
    <location>
        <begin position="169"/>
        <end position="226"/>
    </location>
</feature>
<accession>A0A941AMC2</accession>
<dbReference type="Pfam" id="PF13539">
    <property type="entry name" value="Peptidase_M15_4"/>
    <property type="match status" value="1"/>
</dbReference>